<organism evidence="6 7">
    <name type="scientific">Puccinia sorghi</name>
    <dbReference type="NCBI Taxonomy" id="27349"/>
    <lineage>
        <taxon>Eukaryota</taxon>
        <taxon>Fungi</taxon>
        <taxon>Dikarya</taxon>
        <taxon>Basidiomycota</taxon>
        <taxon>Pucciniomycotina</taxon>
        <taxon>Pucciniomycetes</taxon>
        <taxon>Pucciniales</taxon>
        <taxon>Pucciniaceae</taxon>
        <taxon>Puccinia</taxon>
    </lineage>
</organism>
<evidence type="ECO:0000313" key="6">
    <source>
        <dbReference type="EMBL" id="KNZ57681.1"/>
    </source>
</evidence>
<evidence type="ECO:0000313" key="7">
    <source>
        <dbReference type="Proteomes" id="UP000037035"/>
    </source>
</evidence>
<evidence type="ECO:0000256" key="4">
    <source>
        <dbReference type="ARBA" id="ARBA00022695"/>
    </source>
</evidence>
<gene>
    <name evidence="6" type="ORF">VP01_209g1</name>
</gene>
<dbReference type="GO" id="GO:0003899">
    <property type="term" value="F:DNA-directed RNA polymerase activity"/>
    <property type="evidence" value="ECO:0007669"/>
    <property type="project" value="UniProtKB-EC"/>
</dbReference>
<dbReference type="VEuPathDB" id="FungiDB:VP01_209g1"/>
<keyword evidence="3" id="KW-0808">Transferase</keyword>
<dbReference type="STRING" id="27349.A0A0L6VA60"/>
<dbReference type="GO" id="GO:0000428">
    <property type="term" value="C:DNA-directed RNA polymerase complex"/>
    <property type="evidence" value="ECO:0007669"/>
    <property type="project" value="UniProtKB-KW"/>
</dbReference>
<dbReference type="Gene3D" id="2.40.270.10">
    <property type="entry name" value="DNA-directed RNA polymerase, subunit 2, domain 6"/>
    <property type="match status" value="1"/>
</dbReference>
<evidence type="ECO:0000256" key="1">
    <source>
        <dbReference type="ARBA" id="ARBA00012418"/>
    </source>
</evidence>
<evidence type="ECO:0000256" key="3">
    <source>
        <dbReference type="ARBA" id="ARBA00022679"/>
    </source>
</evidence>
<dbReference type="Proteomes" id="UP000037035">
    <property type="component" value="Unassembled WGS sequence"/>
</dbReference>
<dbReference type="EC" id="2.7.7.6" evidence="1"/>
<protein>
    <recommendedName>
        <fullName evidence="1">DNA-directed RNA polymerase</fullName>
        <ecNumber evidence="1">2.7.7.6</ecNumber>
    </recommendedName>
</protein>
<comment type="caution">
    <text evidence="6">The sequence shown here is derived from an EMBL/GenBank/DDBJ whole genome shotgun (WGS) entry which is preliminary data.</text>
</comment>
<dbReference type="PROSITE" id="PS01166">
    <property type="entry name" value="RNA_POL_BETA"/>
    <property type="match status" value="1"/>
</dbReference>
<dbReference type="GO" id="GO:0003677">
    <property type="term" value="F:DNA binding"/>
    <property type="evidence" value="ECO:0007669"/>
    <property type="project" value="InterPro"/>
</dbReference>
<dbReference type="EMBL" id="LAVV01006948">
    <property type="protein sequence ID" value="KNZ57681.1"/>
    <property type="molecule type" value="Genomic_DNA"/>
</dbReference>
<evidence type="ECO:0000256" key="5">
    <source>
        <dbReference type="ARBA" id="ARBA00023163"/>
    </source>
</evidence>
<dbReference type="InterPro" id="IPR037033">
    <property type="entry name" value="DNA-dir_RNAP_su2_hyb_sf"/>
</dbReference>
<dbReference type="GO" id="GO:0006351">
    <property type="term" value="P:DNA-templated transcription"/>
    <property type="evidence" value="ECO:0007669"/>
    <property type="project" value="InterPro"/>
</dbReference>
<keyword evidence="2 6" id="KW-0240">DNA-directed RNA polymerase</keyword>
<keyword evidence="5" id="KW-0804">Transcription</keyword>
<sequence length="510" mass="55702">MSLSSMPLVFYSGYACDEESNTTHNNINWVYPLPEETTAGTGLLGTIHNNTAIDMAPWELDNEPELEAGTYNTTSLGFICAAHTSHSTDVGRVGRLCTGATVRVSDALVQDQYVHLAESLCNRTFKSKHSDNRVRYLVFVCGYYAYFTEAETEALCTEVVDRSEGRKKAITCHMYRSAKLLVLSDSSGVVLRPHTAGKYGDNLCFNKVARGSPQVTTHMKPTSDSSALDFQFSAFFQLWPYVEYDRPPQPLLSSGQILQAMALPWAANVSSTSYEDEGATEVACIPGGINVSMCLANLSNTYEDCIGVSRKAAEKGLFSHVNLCTFSLPGNTPIPPKGCECYKSQVWGVLYNTIQESDGSISVKAMRYARAVTGNKLATPHGQKGVMYIMEESKMPVGVLDDGSKIEFDVVMSLSSVVNIQTLGQYFEMVRGELAQKGLDTQYVIGATERETQHHPIVTHRKTPECPTVIAPQPNSLSPMVDRSRGGAVRFGEMESLAMAASGSLACLRE</sequence>
<dbReference type="InterPro" id="IPR007121">
    <property type="entry name" value="RNA_pol_bsu_CS"/>
</dbReference>
<dbReference type="SUPFAM" id="SSF64484">
    <property type="entry name" value="beta and beta-prime subunits of DNA dependent RNA-polymerase"/>
    <property type="match status" value="1"/>
</dbReference>
<keyword evidence="4" id="KW-0548">Nucleotidyltransferase</keyword>
<reference evidence="6 7" key="1">
    <citation type="submission" date="2015-08" db="EMBL/GenBank/DDBJ databases">
        <title>Next Generation Sequencing and Analysis of the Genome of Puccinia sorghi L Schw, the Causal Agent of Maize Common Rust.</title>
        <authorList>
            <person name="Rochi L."/>
            <person name="Burguener G."/>
            <person name="Darino M."/>
            <person name="Turjanski A."/>
            <person name="Kreff E."/>
            <person name="Dieguez M.J."/>
            <person name="Sacco F."/>
        </authorList>
    </citation>
    <scope>NUCLEOTIDE SEQUENCE [LARGE SCALE GENOMIC DNA]</scope>
    <source>
        <strain evidence="6 7">RO10H11247</strain>
    </source>
</reference>
<name>A0A0L6VA60_9BASI</name>
<accession>A0A0L6VA60</accession>
<keyword evidence="7" id="KW-1185">Reference proteome</keyword>
<evidence type="ECO:0000256" key="2">
    <source>
        <dbReference type="ARBA" id="ARBA00022478"/>
    </source>
</evidence>
<feature type="non-terminal residue" evidence="6">
    <location>
        <position position="510"/>
    </location>
</feature>
<proteinExistence type="predicted"/>
<dbReference type="AlphaFoldDB" id="A0A0L6VA60"/>
<dbReference type="OrthoDB" id="5425034at2759"/>